<evidence type="ECO:0000259" key="2">
    <source>
        <dbReference type="PROSITE" id="PS51352"/>
    </source>
</evidence>
<evidence type="ECO:0000313" key="3">
    <source>
        <dbReference type="EMBL" id="CAE7372203.1"/>
    </source>
</evidence>
<dbReference type="SUPFAM" id="SSF52833">
    <property type="entry name" value="Thioredoxin-like"/>
    <property type="match status" value="1"/>
</dbReference>
<dbReference type="PANTHER" id="PTHR47353">
    <property type="entry name" value="THIOREDOXIN-LIKE PROTEIN HCF164, CHLOROPLASTIC"/>
    <property type="match status" value="1"/>
</dbReference>
<dbReference type="InterPro" id="IPR044241">
    <property type="entry name" value="TxlA/HCF164"/>
</dbReference>
<accession>A0A812QB94</accession>
<name>A0A812QB94_9DINO</name>
<keyword evidence="1" id="KW-0472">Membrane</keyword>
<gene>
    <name evidence="3" type="primary">HCF164</name>
    <name evidence="3" type="ORF">SNAT2548_LOCUS20326</name>
</gene>
<dbReference type="AlphaFoldDB" id="A0A812QB94"/>
<feature type="domain" description="Thioredoxin" evidence="2">
    <location>
        <begin position="66"/>
        <end position="214"/>
    </location>
</feature>
<keyword evidence="4" id="KW-1185">Reference proteome</keyword>
<dbReference type="GO" id="GO:0016671">
    <property type="term" value="F:oxidoreductase activity, acting on a sulfur group of donors, disulfide as acceptor"/>
    <property type="evidence" value="ECO:0007669"/>
    <property type="project" value="TreeGrafter"/>
</dbReference>
<dbReference type="OrthoDB" id="2121326at2759"/>
<dbReference type="EMBL" id="CAJNDS010002206">
    <property type="protein sequence ID" value="CAE7372203.1"/>
    <property type="molecule type" value="Genomic_DNA"/>
</dbReference>
<dbReference type="PROSITE" id="PS51352">
    <property type="entry name" value="THIOREDOXIN_2"/>
    <property type="match status" value="1"/>
</dbReference>
<organism evidence="3 4">
    <name type="scientific">Symbiodinium natans</name>
    <dbReference type="NCBI Taxonomy" id="878477"/>
    <lineage>
        <taxon>Eukaryota</taxon>
        <taxon>Sar</taxon>
        <taxon>Alveolata</taxon>
        <taxon>Dinophyceae</taxon>
        <taxon>Suessiales</taxon>
        <taxon>Symbiodiniaceae</taxon>
        <taxon>Symbiodinium</taxon>
    </lineage>
</organism>
<evidence type="ECO:0000313" key="4">
    <source>
        <dbReference type="Proteomes" id="UP000604046"/>
    </source>
</evidence>
<dbReference type="Pfam" id="PF00085">
    <property type="entry name" value="Thioredoxin"/>
    <property type="match status" value="1"/>
</dbReference>
<dbReference type="Gene3D" id="3.40.30.10">
    <property type="entry name" value="Glutaredoxin"/>
    <property type="match status" value="1"/>
</dbReference>
<proteinExistence type="predicted"/>
<sequence>MVAVRAGRAVQVVRASQACRAARARARASPVFGVFGVVVASVLACLALLRASGSAGLEGFLLGRRAALTPLVPLVVAPGVAWADGSDLRSIKELAAGSRKLDDALRSGRPVVVDFSAAWCGDCKAMAPKLQKIRQEMAGKNVDFVTLDVSFAGPGQDMPDTFPYDRDTDKWARKFKVDGLPHVALVDSTHRVQTALVGDVPYDIMQADIEALRAGKNLPFVMYDAFKNKPSNDILAN</sequence>
<comment type="caution">
    <text evidence="3">The sequence shown here is derived from an EMBL/GenBank/DDBJ whole genome shotgun (WGS) entry which is preliminary data.</text>
</comment>
<dbReference type="PANTHER" id="PTHR47353:SF1">
    <property type="entry name" value="THIOREDOXIN-LIKE PROTEIN HCF164, CHLOROPLASTIC"/>
    <property type="match status" value="1"/>
</dbReference>
<feature type="transmembrane region" description="Helical" evidence="1">
    <location>
        <begin position="30"/>
        <end position="49"/>
    </location>
</feature>
<protein>
    <submittedName>
        <fullName evidence="3">HCF164 protein</fullName>
    </submittedName>
</protein>
<dbReference type="InterPro" id="IPR036249">
    <property type="entry name" value="Thioredoxin-like_sf"/>
</dbReference>
<evidence type="ECO:0000256" key="1">
    <source>
        <dbReference type="SAM" id="Phobius"/>
    </source>
</evidence>
<keyword evidence="1" id="KW-1133">Transmembrane helix</keyword>
<keyword evidence="1" id="KW-0812">Transmembrane</keyword>
<reference evidence="3" key="1">
    <citation type="submission" date="2021-02" db="EMBL/GenBank/DDBJ databases">
        <authorList>
            <person name="Dougan E. K."/>
            <person name="Rhodes N."/>
            <person name="Thang M."/>
            <person name="Chan C."/>
        </authorList>
    </citation>
    <scope>NUCLEOTIDE SEQUENCE</scope>
</reference>
<dbReference type="InterPro" id="IPR013766">
    <property type="entry name" value="Thioredoxin_domain"/>
</dbReference>
<dbReference type="Proteomes" id="UP000604046">
    <property type="component" value="Unassembled WGS sequence"/>
</dbReference>